<dbReference type="Pfam" id="PF01546">
    <property type="entry name" value="Peptidase_M20"/>
    <property type="match status" value="1"/>
</dbReference>
<protein>
    <submittedName>
        <fullName evidence="7">Acetylornithine deacetylase</fullName>
    </submittedName>
</protein>
<accession>A0A317ZJM9</accession>
<dbReference type="GO" id="GO:0016787">
    <property type="term" value="F:hydrolase activity"/>
    <property type="evidence" value="ECO:0007669"/>
    <property type="project" value="UniProtKB-KW"/>
</dbReference>
<feature type="region of interest" description="Disordered" evidence="5">
    <location>
        <begin position="1"/>
        <end position="34"/>
    </location>
</feature>
<organism evidence="7 8">
    <name type="scientific">Cryobacterium arcticum</name>
    <dbReference type="NCBI Taxonomy" id="670052"/>
    <lineage>
        <taxon>Bacteria</taxon>
        <taxon>Bacillati</taxon>
        <taxon>Actinomycetota</taxon>
        <taxon>Actinomycetes</taxon>
        <taxon>Micrococcales</taxon>
        <taxon>Microbacteriaceae</taxon>
        <taxon>Cryobacterium</taxon>
    </lineage>
</organism>
<evidence type="ECO:0000256" key="2">
    <source>
        <dbReference type="ARBA" id="ARBA00022723"/>
    </source>
</evidence>
<feature type="domain" description="Peptidase M20 dimerisation" evidence="6">
    <location>
        <begin position="203"/>
        <end position="312"/>
    </location>
</feature>
<keyword evidence="2" id="KW-0479">Metal-binding</keyword>
<gene>
    <name evidence="7" type="ORF">CTB96_19570</name>
</gene>
<dbReference type="Gene3D" id="3.40.630.10">
    <property type="entry name" value="Zn peptidases"/>
    <property type="match status" value="1"/>
</dbReference>
<dbReference type="InterPro" id="IPR036264">
    <property type="entry name" value="Bact_exopeptidase_dim_dom"/>
</dbReference>
<keyword evidence="8" id="KW-1185">Reference proteome</keyword>
<dbReference type="PROSITE" id="PS00758">
    <property type="entry name" value="ARGE_DAPE_CPG2_1"/>
    <property type="match status" value="1"/>
</dbReference>
<comment type="cofactor">
    <cofactor evidence="1">
        <name>Zn(2+)</name>
        <dbReference type="ChEBI" id="CHEBI:29105"/>
    </cofactor>
</comment>
<dbReference type="GO" id="GO:0046872">
    <property type="term" value="F:metal ion binding"/>
    <property type="evidence" value="ECO:0007669"/>
    <property type="project" value="UniProtKB-KW"/>
</dbReference>
<evidence type="ECO:0000313" key="8">
    <source>
        <dbReference type="Proteomes" id="UP000246722"/>
    </source>
</evidence>
<dbReference type="InterPro" id="IPR002933">
    <property type="entry name" value="Peptidase_M20"/>
</dbReference>
<dbReference type="InterPro" id="IPR011650">
    <property type="entry name" value="Peptidase_M20_dimer"/>
</dbReference>
<sequence length="412" mass="43350">MVNPADRRAADRASRGLDRGSDRTSDQLDPAGDGHLDPVALAARLIGIDSVNPDLSPGGAGEAEIAAWCARWLTIRGFEVHLLEERAGRPSVVGIKRGTGGGRSLMLNAHLDTVGVAGYEGDPFAAERHSGRLHGRGAFDTKGGMAAVLVAAERATLSPLAGDLLVTLVADEEFGSLGTAEVLRRFSADAAIVVEPSELSLTVAHRGFAWFELTLHGRAAHGSMPEQGVDAIRHAGLVLRALDELHAGIERKPAHPLLGHGTVRVSMITGGADAATVAPSCTLTIERRTLPGETPDTVEAGLRALLENLAAETADFAFDLTRLVARGAFEADPDWPIVQLLAEQAERVLGRPVVHRGEPFWTDAGLVREAGIPCLLFGVDGGGAHAPTEWATEESIRQVAEILEDTIIAVCG</sequence>
<evidence type="ECO:0000256" key="5">
    <source>
        <dbReference type="SAM" id="MobiDB-lite"/>
    </source>
</evidence>
<dbReference type="SUPFAM" id="SSF55031">
    <property type="entry name" value="Bacterial exopeptidase dimerisation domain"/>
    <property type="match status" value="1"/>
</dbReference>
<comment type="caution">
    <text evidence="7">The sequence shown here is derived from an EMBL/GenBank/DDBJ whole genome shotgun (WGS) entry which is preliminary data.</text>
</comment>
<dbReference type="Gene3D" id="3.30.70.360">
    <property type="match status" value="1"/>
</dbReference>
<evidence type="ECO:0000256" key="3">
    <source>
        <dbReference type="ARBA" id="ARBA00022801"/>
    </source>
</evidence>
<dbReference type="InterPro" id="IPR050072">
    <property type="entry name" value="Peptidase_M20A"/>
</dbReference>
<name>A0A317ZJM9_9MICO</name>
<evidence type="ECO:0000259" key="6">
    <source>
        <dbReference type="Pfam" id="PF07687"/>
    </source>
</evidence>
<evidence type="ECO:0000313" key="7">
    <source>
        <dbReference type="EMBL" id="PXA65673.1"/>
    </source>
</evidence>
<dbReference type="AlphaFoldDB" id="A0A317ZJM9"/>
<reference evidence="7 8" key="1">
    <citation type="submission" date="2018-05" db="EMBL/GenBank/DDBJ databases">
        <title>Genetic diversity of glacier-inhabiting Cryobacterium bacteria in China and description of Cryobacterium mengkeensis sp. nov. and Arthrobacter glacialis sp. nov.</title>
        <authorList>
            <person name="Liu Q."/>
            <person name="Xin Y.-H."/>
        </authorList>
    </citation>
    <scope>NUCLEOTIDE SEQUENCE [LARGE SCALE GENOMIC DNA]</scope>
    <source>
        <strain evidence="7 8">SK-1</strain>
    </source>
</reference>
<dbReference type="OrthoDB" id="7055905at2"/>
<dbReference type="InterPro" id="IPR001261">
    <property type="entry name" value="ArgE/DapE_CS"/>
</dbReference>
<dbReference type="SUPFAM" id="SSF53187">
    <property type="entry name" value="Zn-dependent exopeptidases"/>
    <property type="match status" value="1"/>
</dbReference>
<proteinExistence type="predicted"/>
<dbReference type="Pfam" id="PF07687">
    <property type="entry name" value="M20_dimer"/>
    <property type="match status" value="1"/>
</dbReference>
<keyword evidence="4" id="KW-0862">Zinc</keyword>
<dbReference type="PANTHER" id="PTHR43808:SF25">
    <property type="entry name" value="PEPTIDASE M20 DIMERISATION DOMAIN-CONTAINING PROTEIN"/>
    <property type="match status" value="1"/>
</dbReference>
<dbReference type="PANTHER" id="PTHR43808">
    <property type="entry name" value="ACETYLORNITHINE DEACETYLASE"/>
    <property type="match status" value="1"/>
</dbReference>
<keyword evidence="3" id="KW-0378">Hydrolase</keyword>
<dbReference type="RefSeq" id="WP_110128621.1">
    <property type="nucleotide sequence ID" value="NZ_QHLY01000013.1"/>
</dbReference>
<evidence type="ECO:0000256" key="4">
    <source>
        <dbReference type="ARBA" id="ARBA00022833"/>
    </source>
</evidence>
<dbReference type="EMBL" id="QHLY01000013">
    <property type="protein sequence ID" value="PXA65673.1"/>
    <property type="molecule type" value="Genomic_DNA"/>
</dbReference>
<dbReference type="Proteomes" id="UP000246722">
    <property type="component" value="Unassembled WGS sequence"/>
</dbReference>
<evidence type="ECO:0000256" key="1">
    <source>
        <dbReference type="ARBA" id="ARBA00001947"/>
    </source>
</evidence>